<dbReference type="EMBL" id="JACQCQ010000009">
    <property type="protein sequence ID" value="MBI3627573.1"/>
    <property type="molecule type" value="Genomic_DNA"/>
</dbReference>
<reference evidence="2" key="1">
    <citation type="submission" date="2020-07" db="EMBL/GenBank/DDBJ databases">
        <title>Huge and variable diversity of episymbiotic CPR bacteria and DPANN archaea in groundwater ecosystems.</title>
        <authorList>
            <person name="He C.Y."/>
            <person name="Keren R."/>
            <person name="Whittaker M."/>
            <person name="Farag I.F."/>
            <person name="Doudna J."/>
            <person name="Cate J.H.D."/>
            <person name="Banfield J.F."/>
        </authorList>
    </citation>
    <scope>NUCLEOTIDE SEQUENCE</scope>
    <source>
        <strain evidence="2">NC_groundwater_972_Pr1_S-0.2um_49_27</strain>
    </source>
</reference>
<accession>A0A9D6LQ35</accession>
<name>A0A9D6LQ35_9BACT</name>
<evidence type="ECO:0000256" key="1">
    <source>
        <dbReference type="SAM" id="MobiDB-lite"/>
    </source>
</evidence>
<dbReference type="Proteomes" id="UP000808388">
    <property type="component" value="Unassembled WGS sequence"/>
</dbReference>
<sequence>MKKQSSTNSIDKKIKIAIIVQLNTYRKRKEVGGVSEISDFFKFLRSLGAKEIAPGRKHRRWQIGNKVLPVPSNLSGTRAFRNYEVLANRMALEEGLIRPPEKRGGKPTSGAPAKSQLAQRPDQLQRAAPGTREDLEAWNQSEAERWRLSCQEETKSMSEALPKSIVRVEERLPIVERIMREADKPLTRSEILKLAGWPENAHQAIGRVLTAYPSRFRRTRSVKRNERWELVVEEPPQALPPPMVEPAPEAPPTSRRHQAHENQEHGR</sequence>
<feature type="region of interest" description="Disordered" evidence="1">
    <location>
        <begin position="96"/>
        <end position="138"/>
    </location>
</feature>
<organism evidence="2 3">
    <name type="scientific">Candidatus Sungiibacteriota bacterium</name>
    <dbReference type="NCBI Taxonomy" id="2750080"/>
    <lineage>
        <taxon>Bacteria</taxon>
        <taxon>Candidatus Sungiibacteriota</taxon>
    </lineage>
</organism>
<dbReference type="AlphaFoldDB" id="A0A9D6LQ35"/>
<gene>
    <name evidence="2" type="ORF">HY220_02400</name>
</gene>
<evidence type="ECO:0000313" key="3">
    <source>
        <dbReference type="Proteomes" id="UP000808388"/>
    </source>
</evidence>
<feature type="compositionally biased region" description="Pro residues" evidence="1">
    <location>
        <begin position="237"/>
        <end position="251"/>
    </location>
</feature>
<proteinExistence type="predicted"/>
<protein>
    <submittedName>
        <fullName evidence="2">Uncharacterized protein</fullName>
    </submittedName>
</protein>
<comment type="caution">
    <text evidence="2">The sequence shown here is derived from an EMBL/GenBank/DDBJ whole genome shotgun (WGS) entry which is preliminary data.</text>
</comment>
<feature type="region of interest" description="Disordered" evidence="1">
    <location>
        <begin position="233"/>
        <end position="267"/>
    </location>
</feature>
<evidence type="ECO:0000313" key="2">
    <source>
        <dbReference type="EMBL" id="MBI3627573.1"/>
    </source>
</evidence>